<comment type="caution">
    <text evidence="1">The sequence shown here is derived from an EMBL/GenBank/DDBJ whole genome shotgun (WGS) entry which is preliminary data.</text>
</comment>
<dbReference type="Proteomes" id="UP000518752">
    <property type="component" value="Unassembled WGS sequence"/>
</dbReference>
<gene>
    <name evidence="1" type="ORF">D9757_004224</name>
</gene>
<name>A0A8H5HU67_9AGAR</name>
<dbReference type="Gene3D" id="3.20.20.80">
    <property type="entry name" value="Glycosidases"/>
    <property type="match status" value="1"/>
</dbReference>
<dbReference type="GO" id="GO:0051118">
    <property type="term" value="F:glucan endo-1,3-alpha-glucosidase activity"/>
    <property type="evidence" value="ECO:0007669"/>
    <property type="project" value="InterPro"/>
</dbReference>
<protein>
    <recommendedName>
        <fullName evidence="3">Glycoside hydrolase family 71 protein</fullName>
    </recommendedName>
</protein>
<keyword evidence="2" id="KW-1185">Reference proteome</keyword>
<reference evidence="1 2" key="1">
    <citation type="journal article" date="2020" name="ISME J.">
        <title>Uncovering the hidden diversity of litter-decomposition mechanisms in mushroom-forming fungi.</title>
        <authorList>
            <person name="Floudas D."/>
            <person name="Bentzer J."/>
            <person name="Ahren D."/>
            <person name="Johansson T."/>
            <person name="Persson P."/>
            <person name="Tunlid A."/>
        </authorList>
    </citation>
    <scope>NUCLEOTIDE SEQUENCE [LARGE SCALE GENOMIC DNA]</scope>
    <source>
        <strain evidence="1 2">CBS 406.79</strain>
    </source>
</reference>
<dbReference type="OrthoDB" id="3257981at2759"/>
<evidence type="ECO:0000313" key="2">
    <source>
        <dbReference type="Proteomes" id="UP000518752"/>
    </source>
</evidence>
<dbReference type="AlphaFoldDB" id="A0A8H5HU67"/>
<dbReference type="Pfam" id="PF03659">
    <property type="entry name" value="Glyco_hydro_71"/>
    <property type="match status" value="1"/>
</dbReference>
<sequence length="451" mass="51692">MYVASNHRLVFTDLFPVDCWQYPYTYHDWASDFALIGAINVSVAVPFQFLPLSKAPIRDRDAVALNIGRDAWQWDRVVDAYKAANDYNADPTRPPLHLFISFDYSSFVCDNGSATVNWTNYFAQDPAQFKVNGKTFLSTWGGGYDCLGVETWKKVKSQTNSFLMPFFWNSEQTFKTDWSFLDSWYCWGCAWPQGNWNKNTSDDLWLVGYCDLSYQFAVMAVSNEAAYSTHLPDKNFYLRGDEWLITRRWEQLVQMRNQLTFVEMTTWNDYGESDYFGPFRGAQPAGTYWAENYPHQAWLDLSKYYISAYKTGSYPTITQDVIYWWCRPHFSAAVATADQYSKPSGWNWSEDYLWAAVFCTSTCSVTLTLGSSTQSFPNLPYGVSELKLPMAVGRVKLQMVKSSKTVIDASPAEFEVVATPSKYNYNVYVGAETAIMLDPPPPLSRFLYPSA</sequence>
<dbReference type="CDD" id="cd11577">
    <property type="entry name" value="GH71"/>
    <property type="match status" value="1"/>
</dbReference>
<accession>A0A8H5HU67</accession>
<evidence type="ECO:0000313" key="1">
    <source>
        <dbReference type="EMBL" id="KAF5389523.1"/>
    </source>
</evidence>
<dbReference type="EMBL" id="JAACJN010000021">
    <property type="protein sequence ID" value="KAF5389523.1"/>
    <property type="molecule type" value="Genomic_DNA"/>
</dbReference>
<organism evidence="1 2">
    <name type="scientific">Collybiopsis confluens</name>
    <dbReference type="NCBI Taxonomy" id="2823264"/>
    <lineage>
        <taxon>Eukaryota</taxon>
        <taxon>Fungi</taxon>
        <taxon>Dikarya</taxon>
        <taxon>Basidiomycota</taxon>
        <taxon>Agaricomycotina</taxon>
        <taxon>Agaricomycetes</taxon>
        <taxon>Agaricomycetidae</taxon>
        <taxon>Agaricales</taxon>
        <taxon>Marasmiineae</taxon>
        <taxon>Omphalotaceae</taxon>
        <taxon>Collybiopsis</taxon>
    </lineage>
</organism>
<proteinExistence type="predicted"/>
<evidence type="ECO:0008006" key="3">
    <source>
        <dbReference type="Google" id="ProtNLM"/>
    </source>
</evidence>
<dbReference type="InterPro" id="IPR005197">
    <property type="entry name" value="Glyco_hydro_71"/>
</dbReference>